<accession>A0AA86PUC0</accession>
<gene>
    <name evidence="2" type="ORF">HINF_LOCUS28296</name>
    <name evidence="1" type="ORF">HINF_LOCUS34115</name>
</gene>
<dbReference type="AlphaFoldDB" id="A0AA86PUC0"/>
<sequence>MFKKALYEKFIKRAELPKNTIFNTYQSVSIPQFTNKHIITQSLNKSLFKPFPTQSPNQTLSNIYLKQEEKQEQPISSSQSFKQELKHNKSIQQMYVVQSEKRVYKKPETKWRIQEMK</sequence>
<evidence type="ECO:0000313" key="2">
    <source>
        <dbReference type="EMBL" id="CAL6021702.1"/>
    </source>
</evidence>
<dbReference type="Proteomes" id="UP001642409">
    <property type="component" value="Unassembled WGS sequence"/>
</dbReference>
<keyword evidence="3" id="KW-1185">Reference proteome</keyword>
<comment type="caution">
    <text evidence="1">The sequence shown here is derived from an EMBL/GenBank/DDBJ whole genome shotgun (WGS) entry which is preliminary data.</text>
</comment>
<evidence type="ECO:0000313" key="1">
    <source>
        <dbReference type="EMBL" id="CAI9946470.1"/>
    </source>
</evidence>
<reference evidence="2 3" key="2">
    <citation type="submission" date="2024-07" db="EMBL/GenBank/DDBJ databases">
        <authorList>
            <person name="Akdeniz Z."/>
        </authorList>
    </citation>
    <scope>NUCLEOTIDE SEQUENCE [LARGE SCALE GENOMIC DNA]</scope>
</reference>
<protein>
    <submittedName>
        <fullName evidence="2">Hypothetical_protein</fullName>
    </submittedName>
</protein>
<dbReference type="EMBL" id="CATOUU010000762">
    <property type="protein sequence ID" value="CAI9946470.1"/>
    <property type="molecule type" value="Genomic_DNA"/>
</dbReference>
<evidence type="ECO:0000313" key="3">
    <source>
        <dbReference type="Proteomes" id="UP001642409"/>
    </source>
</evidence>
<organism evidence="1">
    <name type="scientific">Hexamita inflata</name>
    <dbReference type="NCBI Taxonomy" id="28002"/>
    <lineage>
        <taxon>Eukaryota</taxon>
        <taxon>Metamonada</taxon>
        <taxon>Diplomonadida</taxon>
        <taxon>Hexamitidae</taxon>
        <taxon>Hexamitinae</taxon>
        <taxon>Hexamita</taxon>
    </lineage>
</organism>
<name>A0AA86PUC0_9EUKA</name>
<reference evidence="1" key="1">
    <citation type="submission" date="2023-06" db="EMBL/GenBank/DDBJ databases">
        <authorList>
            <person name="Kurt Z."/>
        </authorList>
    </citation>
    <scope>NUCLEOTIDE SEQUENCE</scope>
</reference>
<proteinExistence type="predicted"/>
<dbReference type="EMBL" id="CAXDID020000089">
    <property type="protein sequence ID" value="CAL6021702.1"/>
    <property type="molecule type" value="Genomic_DNA"/>
</dbReference>